<name>A0A8S4QYE4_9NEOP</name>
<evidence type="ECO:0000256" key="1">
    <source>
        <dbReference type="SAM" id="MobiDB-lite"/>
    </source>
</evidence>
<evidence type="ECO:0000313" key="3">
    <source>
        <dbReference type="Proteomes" id="UP000838756"/>
    </source>
</evidence>
<feature type="compositionally biased region" description="Basic and acidic residues" evidence="1">
    <location>
        <begin position="31"/>
        <end position="43"/>
    </location>
</feature>
<comment type="caution">
    <text evidence="2">The sequence shown here is derived from an EMBL/GenBank/DDBJ whole genome shotgun (WGS) entry which is preliminary data.</text>
</comment>
<dbReference type="Proteomes" id="UP000838756">
    <property type="component" value="Unassembled WGS sequence"/>
</dbReference>
<dbReference type="AlphaFoldDB" id="A0A8S4QYE4"/>
<proteinExistence type="predicted"/>
<reference evidence="2" key="1">
    <citation type="submission" date="2022-03" db="EMBL/GenBank/DDBJ databases">
        <authorList>
            <person name="Lindestad O."/>
        </authorList>
    </citation>
    <scope>NUCLEOTIDE SEQUENCE</scope>
</reference>
<sequence>MTEGALSRLQRQRDAANKVPQYRRRITAQHNDSRRHAQKEAHKNLGQLEIEQPRHFRGIQSTVSDIAAAGRGAQVAARGAASAAFAQCDPLSRIV</sequence>
<accession>A0A8S4QYE4</accession>
<keyword evidence="3" id="KW-1185">Reference proteome</keyword>
<dbReference type="EMBL" id="CAKXAJ010021523">
    <property type="protein sequence ID" value="CAH2226532.1"/>
    <property type="molecule type" value="Genomic_DNA"/>
</dbReference>
<organism evidence="2 3">
    <name type="scientific">Pararge aegeria aegeria</name>
    <dbReference type="NCBI Taxonomy" id="348720"/>
    <lineage>
        <taxon>Eukaryota</taxon>
        <taxon>Metazoa</taxon>
        <taxon>Ecdysozoa</taxon>
        <taxon>Arthropoda</taxon>
        <taxon>Hexapoda</taxon>
        <taxon>Insecta</taxon>
        <taxon>Pterygota</taxon>
        <taxon>Neoptera</taxon>
        <taxon>Endopterygota</taxon>
        <taxon>Lepidoptera</taxon>
        <taxon>Glossata</taxon>
        <taxon>Ditrysia</taxon>
        <taxon>Papilionoidea</taxon>
        <taxon>Nymphalidae</taxon>
        <taxon>Satyrinae</taxon>
        <taxon>Satyrini</taxon>
        <taxon>Parargina</taxon>
        <taxon>Pararge</taxon>
    </lineage>
</organism>
<feature type="region of interest" description="Disordered" evidence="1">
    <location>
        <begin position="1"/>
        <end position="48"/>
    </location>
</feature>
<protein>
    <submittedName>
        <fullName evidence="2">Jg3995 protein</fullName>
    </submittedName>
</protein>
<evidence type="ECO:0000313" key="2">
    <source>
        <dbReference type="EMBL" id="CAH2226532.1"/>
    </source>
</evidence>
<gene>
    <name evidence="2" type="primary">jg3995</name>
    <name evidence="2" type="ORF">PAEG_LOCUS7234</name>
</gene>